<evidence type="ECO:0000256" key="4">
    <source>
        <dbReference type="ARBA" id="ARBA00022989"/>
    </source>
</evidence>
<keyword evidence="9" id="KW-1185">Reference proteome</keyword>
<dbReference type="InterPro" id="IPR037185">
    <property type="entry name" value="EmrE-like"/>
</dbReference>
<organism evidence="8 9">
    <name type="scientific">Rehmannia glutinosa</name>
    <name type="common">Chinese foxglove</name>
    <dbReference type="NCBI Taxonomy" id="99300"/>
    <lineage>
        <taxon>Eukaryota</taxon>
        <taxon>Viridiplantae</taxon>
        <taxon>Streptophyta</taxon>
        <taxon>Embryophyta</taxon>
        <taxon>Tracheophyta</taxon>
        <taxon>Spermatophyta</taxon>
        <taxon>Magnoliopsida</taxon>
        <taxon>eudicotyledons</taxon>
        <taxon>Gunneridae</taxon>
        <taxon>Pentapetalae</taxon>
        <taxon>asterids</taxon>
        <taxon>lamiids</taxon>
        <taxon>Lamiales</taxon>
        <taxon>Orobanchaceae</taxon>
        <taxon>Rehmannieae</taxon>
        <taxon>Rehmannia</taxon>
    </lineage>
</organism>
<sequence>MTYRHVLAALSITPFALYFERGAVKKLTFAAFFWLFMVALTGIEKLGLRSRAGKIKTIGAMLCLGGALTIALYKGKSFHFGHNLESKIILKNMQNKTRGTIILVGSCLSYGVWFILQVKLFKAFPYKYWATLLTCIIASFQAVVIGLCIDRKPSAWRLAWNLQLLTIFYSGILATAASFSLISWTITQRGPTYPSMFNPLALILIAIIEALFLGEEISVGSLIGMGLIIVGLYSFLWGKNKDIKATMVALKERGGGGGGGSSRSGGSIEAGTLGIAVLQSSTTVVPTTTPNNN</sequence>
<dbReference type="SUPFAM" id="SSF103481">
    <property type="entry name" value="Multidrug resistance efflux transporter EmrE"/>
    <property type="match status" value="1"/>
</dbReference>
<dbReference type="EMBL" id="JABTTQ020000005">
    <property type="protein sequence ID" value="KAK6155453.1"/>
    <property type="molecule type" value="Genomic_DNA"/>
</dbReference>
<feature type="transmembrane region" description="Helical" evidence="6">
    <location>
        <begin position="167"/>
        <end position="184"/>
    </location>
</feature>
<dbReference type="PANTHER" id="PTHR31218">
    <property type="entry name" value="WAT1-RELATED PROTEIN"/>
    <property type="match status" value="1"/>
</dbReference>
<protein>
    <recommendedName>
        <fullName evidence="6">WAT1-related protein</fullName>
    </recommendedName>
</protein>
<dbReference type="Proteomes" id="UP001318860">
    <property type="component" value="Unassembled WGS sequence"/>
</dbReference>
<comment type="subcellular location">
    <subcellularLocation>
        <location evidence="1 6">Membrane</location>
        <topology evidence="1 6">Multi-pass membrane protein</topology>
    </subcellularLocation>
</comment>
<evidence type="ECO:0000259" key="7">
    <source>
        <dbReference type="Pfam" id="PF00892"/>
    </source>
</evidence>
<reference evidence="8 9" key="1">
    <citation type="journal article" date="2021" name="Comput. Struct. Biotechnol. J.">
        <title>De novo genome assembly of the potent medicinal plant Rehmannia glutinosa using nanopore technology.</title>
        <authorList>
            <person name="Ma L."/>
            <person name="Dong C."/>
            <person name="Song C."/>
            <person name="Wang X."/>
            <person name="Zheng X."/>
            <person name="Niu Y."/>
            <person name="Chen S."/>
            <person name="Feng W."/>
        </authorList>
    </citation>
    <scope>NUCLEOTIDE SEQUENCE [LARGE SCALE GENOMIC DNA]</scope>
    <source>
        <strain evidence="8">DH-2019</strain>
    </source>
</reference>
<feature type="transmembrane region" description="Helical" evidence="6">
    <location>
        <begin position="196"/>
        <end position="213"/>
    </location>
</feature>
<keyword evidence="3 6" id="KW-0812">Transmembrane</keyword>
<dbReference type="InterPro" id="IPR000620">
    <property type="entry name" value="EamA_dom"/>
</dbReference>
<feature type="transmembrane region" description="Helical" evidence="6">
    <location>
        <begin position="219"/>
        <end position="237"/>
    </location>
</feature>
<evidence type="ECO:0000256" key="6">
    <source>
        <dbReference type="RuleBase" id="RU363077"/>
    </source>
</evidence>
<proteinExistence type="inferred from homology"/>
<evidence type="ECO:0000313" key="9">
    <source>
        <dbReference type="Proteomes" id="UP001318860"/>
    </source>
</evidence>
<dbReference type="Pfam" id="PF00892">
    <property type="entry name" value="EamA"/>
    <property type="match status" value="1"/>
</dbReference>
<accession>A0ABR0X736</accession>
<feature type="domain" description="EamA" evidence="7">
    <location>
        <begin position="98"/>
        <end position="234"/>
    </location>
</feature>
<evidence type="ECO:0000256" key="1">
    <source>
        <dbReference type="ARBA" id="ARBA00004141"/>
    </source>
</evidence>
<comment type="similarity">
    <text evidence="2 6">Belongs to the drug/metabolite transporter (DMT) superfamily. Plant drug/metabolite exporter (P-DME) (TC 2.A.7.4) family.</text>
</comment>
<feature type="transmembrane region" description="Helical" evidence="6">
    <location>
        <begin position="55"/>
        <end position="73"/>
    </location>
</feature>
<feature type="transmembrane region" description="Helical" evidence="6">
    <location>
        <begin position="32"/>
        <end position="48"/>
    </location>
</feature>
<keyword evidence="4 6" id="KW-1133">Transmembrane helix</keyword>
<feature type="transmembrane region" description="Helical" evidence="6">
    <location>
        <begin position="128"/>
        <end position="147"/>
    </location>
</feature>
<evidence type="ECO:0000256" key="5">
    <source>
        <dbReference type="ARBA" id="ARBA00023136"/>
    </source>
</evidence>
<evidence type="ECO:0000313" key="8">
    <source>
        <dbReference type="EMBL" id="KAK6155453.1"/>
    </source>
</evidence>
<comment type="caution">
    <text evidence="8">The sequence shown here is derived from an EMBL/GenBank/DDBJ whole genome shotgun (WGS) entry which is preliminary data.</text>
</comment>
<gene>
    <name evidence="8" type="ORF">DH2020_009701</name>
</gene>
<name>A0ABR0X736_REHGL</name>
<evidence type="ECO:0000256" key="3">
    <source>
        <dbReference type="ARBA" id="ARBA00022692"/>
    </source>
</evidence>
<feature type="transmembrane region" description="Helical" evidence="6">
    <location>
        <begin position="99"/>
        <end position="116"/>
    </location>
</feature>
<dbReference type="InterPro" id="IPR030184">
    <property type="entry name" value="WAT1-related"/>
</dbReference>
<evidence type="ECO:0000256" key="2">
    <source>
        <dbReference type="ARBA" id="ARBA00007635"/>
    </source>
</evidence>
<keyword evidence="5 6" id="KW-0472">Membrane</keyword>